<feature type="domain" description="Transglutaminase-like" evidence="2">
    <location>
        <begin position="466"/>
        <end position="531"/>
    </location>
</feature>
<reference evidence="3" key="1">
    <citation type="submission" date="2019-05" db="EMBL/GenBank/DDBJ databases">
        <title>Annotation for the trematode Fasciolopsis buski.</title>
        <authorList>
            <person name="Choi Y.-J."/>
        </authorList>
    </citation>
    <scope>NUCLEOTIDE SEQUENCE</scope>
    <source>
        <strain evidence="3">HT</strain>
        <tissue evidence="3">Whole worm</tissue>
    </source>
</reference>
<dbReference type="AlphaFoldDB" id="A0A8E0RR98"/>
<evidence type="ECO:0000313" key="3">
    <source>
        <dbReference type="EMBL" id="KAA0189487.1"/>
    </source>
</evidence>
<dbReference type="PANTHER" id="PTHR47020:SF1">
    <property type="entry name" value="HILLARIN"/>
    <property type="match status" value="1"/>
</dbReference>
<name>A0A8E0RR98_9TREM</name>
<dbReference type="PANTHER" id="PTHR47020">
    <property type="entry name" value="HILLARIN"/>
    <property type="match status" value="1"/>
</dbReference>
<dbReference type="Pfam" id="PF23265">
    <property type="entry name" value="Ig-like_KY"/>
    <property type="match status" value="2"/>
</dbReference>
<dbReference type="Pfam" id="PF01841">
    <property type="entry name" value="Transglut_core"/>
    <property type="match status" value="1"/>
</dbReference>
<gene>
    <name evidence="3" type="ORF">FBUS_06687</name>
</gene>
<dbReference type="Gene3D" id="3.10.620.30">
    <property type="match status" value="1"/>
</dbReference>
<dbReference type="InterPro" id="IPR056564">
    <property type="entry name" value="Ig-like_KY"/>
</dbReference>
<dbReference type="InterPro" id="IPR002931">
    <property type="entry name" value="Transglutaminase-like"/>
</dbReference>
<feature type="region of interest" description="Disordered" evidence="1">
    <location>
        <begin position="89"/>
        <end position="140"/>
    </location>
</feature>
<feature type="region of interest" description="Disordered" evidence="1">
    <location>
        <begin position="178"/>
        <end position="207"/>
    </location>
</feature>
<evidence type="ECO:0000259" key="2">
    <source>
        <dbReference type="SMART" id="SM00460"/>
    </source>
</evidence>
<dbReference type="OrthoDB" id="6129702at2759"/>
<dbReference type="SMART" id="SM00460">
    <property type="entry name" value="TGc"/>
    <property type="match status" value="1"/>
</dbReference>
<evidence type="ECO:0000256" key="1">
    <source>
        <dbReference type="SAM" id="MobiDB-lite"/>
    </source>
</evidence>
<dbReference type="InterPro" id="IPR053041">
    <property type="entry name" value="Transglut-like_Superfamily_Mod"/>
</dbReference>
<protein>
    <recommendedName>
        <fullName evidence="2">Transglutaminase-like domain-containing protein</fullName>
    </recommendedName>
</protein>
<keyword evidence="4" id="KW-1185">Reference proteome</keyword>
<feature type="compositionally biased region" description="Basic and acidic residues" evidence="1">
    <location>
        <begin position="123"/>
        <end position="132"/>
    </location>
</feature>
<dbReference type="EMBL" id="LUCM01007699">
    <property type="protein sequence ID" value="KAA0189487.1"/>
    <property type="molecule type" value="Genomic_DNA"/>
</dbReference>
<dbReference type="SUPFAM" id="SSF54001">
    <property type="entry name" value="Cysteine proteinases"/>
    <property type="match status" value="1"/>
</dbReference>
<dbReference type="InterPro" id="IPR038765">
    <property type="entry name" value="Papain-like_cys_pep_sf"/>
</dbReference>
<dbReference type="Proteomes" id="UP000728185">
    <property type="component" value="Unassembled WGS sequence"/>
</dbReference>
<organism evidence="3 4">
    <name type="scientific">Fasciolopsis buskii</name>
    <dbReference type="NCBI Taxonomy" id="27845"/>
    <lineage>
        <taxon>Eukaryota</taxon>
        <taxon>Metazoa</taxon>
        <taxon>Spiralia</taxon>
        <taxon>Lophotrochozoa</taxon>
        <taxon>Platyhelminthes</taxon>
        <taxon>Trematoda</taxon>
        <taxon>Digenea</taxon>
        <taxon>Plagiorchiida</taxon>
        <taxon>Echinostomata</taxon>
        <taxon>Echinostomatoidea</taxon>
        <taxon>Fasciolidae</taxon>
        <taxon>Fasciolopsis</taxon>
    </lineage>
</organism>
<accession>A0A8E0RR98</accession>
<evidence type="ECO:0000313" key="4">
    <source>
        <dbReference type="Proteomes" id="UP000728185"/>
    </source>
</evidence>
<sequence>MAIDVLFGNQPSEVNSLAKLHRNGVPDEYLDQYQRVSETVQETRFYVTLPEPGEYGLKIYANEPSEGDTCTHMCQYLVHYEAPPSWRPTSKLTASGADVGPSPDAIQAWRQSGGGSGTIGPDRVTRPADHNHHNSTYWSGEPRGSLREMFDYESHASLLGQLPRPYAASHYAESVQNTNRISNLPSPPPKSRFTSDQDGYDRYHIGSGGLKLADRSGGTDQFAVPPLPSSGALGSHRLSFLSTYFRCALRSRTWSLESIFNIFSPGGSSPFTSRSVAPGGHSGNAEYHYNGAAPYVSPPGSSSSSGPPYWSLYSQQYDQITSTEAGGAMYATSAATFSRPDHSTANWGTGQIQREPPKEFMPRPLASEMNVEKPRPQEMPSVSKTAAQRYGSFDAFRRVDKHAVSVSQQQQDNFSQLIWQLIYARNITDELEKVRVNFLWLCTKDFHRMYFDNAKPDSPEEILMGIRTGKYTYAHIFYTLCRYAGLHCKLLAGYAKGAEYAPRMPFTGRQGQHSWNTVLVDKVWSLVDCNWIARRLIGKRPSPENVRYGLDMFYFLANPSQLIYAHFPHYPDWQLLRHPISLKDIENLALVKSAFFEYNLILVTHRNAVIVTAEPELRVEISFPPGADQYMSFTFGLSIDDKDGIDDYRGLPLTRYGRQEILARQNKSTFYVRPPRPGAYKLLV</sequence>
<comment type="caution">
    <text evidence="3">The sequence shown here is derived from an EMBL/GenBank/DDBJ whole genome shotgun (WGS) entry which is preliminary data.</text>
</comment>
<feature type="compositionally biased region" description="Basic and acidic residues" evidence="1">
    <location>
        <begin position="193"/>
        <end position="204"/>
    </location>
</feature>
<proteinExistence type="predicted"/>